<dbReference type="EMBL" id="BMQL01000003">
    <property type="protein sequence ID" value="GGQ99082.1"/>
    <property type="molecule type" value="Genomic_DNA"/>
</dbReference>
<organism evidence="2 3">
    <name type="scientific">Deinococcus ruber</name>
    <dbReference type="NCBI Taxonomy" id="1848197"/>
    <lineage>
        <taxon>Bacteria</taxon>
        <taxon>Thermotogati</taxon>
        <taxon>Deinococcota</taxon>
        <taxon>Deinococci</taxon>
        <taxon>Deinococcales</taxon>
        <taxon>Deinococcaceae</taxon>
        <taxon>Deinococcus</taxon>
    </lineage>
</organism>
<keyword evidence="3" id="KW-1185">Reference proteome</keyword>
<protein>
    <recommendedName>
        <fullName evidence="1">DinB-like domain-containing protein</fullName>
    </recommendedName>
</protein>
<dbReference type="Pfam" id="PF12867">
    <property type="entry name" value="DinB_2"/>
    <property type="match status" value="1"/>
</dbReference>
<dbReference type="RefSeq" id="WP_189088364.1">
    <property type="nucleotide sequence ID" value="NZ_BMQL01000003.1"/>
</dbReference>
<evidence type="ECO:0000313" key="2">
    <source>
        <dbReference type="EMBL" id="GGQ99082.1"/>
    </source>
</evidence>
<accession>A0A918F1E0</accession>
<dbReference type="Proteomes" id="UP000603865">
    <property type="component" value="Unassembled WGS sequence"/>
</dbReference>
<gene>
    <name evidence="2" type="ORF">GCM10008957_09560</name>
</gene>
<dbReference type="InterPro" id="IPR034660">
    <property type="entry name" value="DinB/YfiT-like"/>
</dbReference>
<dbReference type="Gene3D" id="1.20.120.450">
    <property type="entry name" value="dinb family like domain"/>
    <property type="match status" value="1"/>
</dbReference>
<name>A0A918F1E0_9DEIO</name>
<reference evidence="2" key="1">
    <citation type="journal article" date="2014" name="Int. J. Syst. Evol. Microbiol.">
        <title>Complete genome sequence of Corynebacterium casei LMG S-19264T (=DSM 44701T), isolated from a smear-ripened cheese.</title>
        <authorList>
            <consortium name="US DOE Joint Genome Institute (JGI-PGF)"/>
            <person name="Walter F."/>
            <person name="Albersmeier A."/>
            <person name="Kalinowski J."/>
            <person name="Ruckert C."/>
        </authorList>
    </citation>
    <scope>NUCLEOTIDE SEQUENCE</scope>
    <source>
        <strain evidence="2">JCM 31311</strain>
    </source>
</reference>
<sequence>MTQPNQPAVRLSGPEGARQLRVFGDTPAQIREQMELAFDRFEASIPAHQGHWLTAPSAGRWSPAQVTEHVIIVNEGVAKLLRLLLSDKALRELPRTPGVQQGNRYQAPAYLQPGEGQSWEALQPRWQANRELLRELSAHLESADPSRRMFHPFYDDMDAHDWTRMVTGHLRQHRRQLEE</sequence>
<dbReference type="AlphaFoldDB" id="A0A918F1E0"/>
<evidence type="ECO:0000313" key="3">
    <source>
        <dbReference type="Proteomes" id="UP000603865"/>
    </source>
</evidence>
<dbReference type="InterPro" id="IPR024775">
    <property type="entry name" value="DinB-like"/>
</dbReference>
<proteinExistence type="predicted"/>
<evidence type="ECO:0000259" key="1">
    <source>
        <dbReference type="Pfam" id="PF12867"/>
    </source>
</evidence>
<dbReference type="SUPFAM" id="SSF109854">
    <property type="entry name" value="DinB/YfiT-like putative metalloenzymes"/>
    <property type="match status" value="1"/>
</dbReference>
<reference evidence="2" key="2">
    <citation type="submission" date="2020-09" db="EMBL/GenBank/DDBJ databases">
        <authorList>
            <person name="Sun Q."/>
            <person name="Ohkuma M."/>
        </authorList>
    </citation>
    <scope>NUCLEOTIDE SEQUENCE</scope>
    <source>
        <strain evidence="2">JCM 31311</strain>
    </source>
</reference>
<comment type="caution">
    <text evidence="2">The sequence shown here is derived from an EMBL/GenBank/DDBJ whole genome shotgun (WGS) entry which is preliminary data.</text>
</comment>
<feature type="domain" description="DinB-like" evidence="1">
    <location>
        <begin position="51"/>
        <end position="177"/>
    </location>
</feature>